<feature type="domain" description="Adenine deaminase C-terminal" evidence="8">
    <location>
        <begin position="438"/>
        <end position="589"/>
    </location>
</feature>
<dbReference type="SUPFAM" id="SSF51556">
    <property type="entry name" value="Metallo-dependent hydrolases"/>
    <property type="match status" value="1"/>
</dbReference>
<dbReference type="Pfam" id="PF13382">
    <property type="entry name" value="Adenine_deam_C"/>
    <property type="match status" value="1"/>
</dbReference>
<keyword evidence="10" id="KW-1185">Reference proteome</keyword>
<dbReference type="AlphaFoldDB" id="A0A4R3NW04"/>
<evidence type="ECO:0000259" key="8">
    <source>
        <dbReference type="Pfam" id="PF13382"/>
    </source>
</evidence>
<dbReference type="InterPro" id="IPR032466">
    <property type="entry name" value="Metal_Hydrolase"/>
</dbReference>
<evidence type="ECO:0000256" key="1">
    <source>
        <dbReference type="ARBA" id="ARBA00006773"/>
    </source>
</evidence>
<accession>A0A4R3NW04</accession>
<protein>
    <recommendedName>
        <fullName evidence="2 6">Adenine deaminase</fullName>
        <shortName evidence="6">Adenase</shortName>
        <shortName evidence="6">Adenine aminase</shortName>
        <ecNumber evidence="2 6">3.5.4.2</ecNumber>
    </recommendedName>
</protein>
<evidence type="ECO:0000313" key="9">
    <source>
        <dbReference type="EMBL" id="TCT44599.1"/>
    </source>
</evidence>
<dbReference type="Proteomes" id="UP000295097">
    <property type="component" value="Unassembled WGS sequence"/>
</dbReference>
<dbReference type="EMBL" id="SMAR01000002">
    <property type="protein sequence ID" value="TCT44599.1"/>
    <property type="molecule type" value="Genomic_DNA"/>
</dbReference>
<dbReference type="RefSeq" id="WP_132308076.1">
    <property type="nucleotide sequence ID" value="NZ_SMAR01000002.1"/>
</dbReference>
<dbReference type="GO" id="GO:0006146">
    <property type="term" value="P:adenine catabolic process"/>
    <property type="evidence" value="ECO:0007669"/>
    <property type="project" value="InterPro"/>
</dbReference>
<keyword evidence="4 6" id="KW-0464">Manganese</keyword>
<evidence type="ECO:0000259" key="7">
    <source>
        <dbReference type="Pfam" id="PF01979"/>
    </source>
</evidence>
<evidence type="ECO:0000256" key="2">
    <source>
        <dbReference type="ARBA" id="ARBA00012782"/>
    </source>
</evidence>
<dbReference type="Gene3D" id="2.30.40.10">
    <property type="entry name" value="Urease, subunit C, domain 1"/>
    <property type="match status" value="1"/>
</dbReference>
<comment type="catalytic activity">
    <reaction evidence="5 6">
        <text>adenine + H2O + H(+) = hypoxanthine + NH4(+)</text>
        <dbReference type="Rhea" id="RHEA:23688"/>
        <dbReference type="ChEBI" id="CHEBI:15377"/>
        <dbReference type="ChEBI" id="CHEBI:15378"/>
        <dbReference type="ChEBI" id="CHEBI:16708"/>
        <dbReference type="ChEBI" id="CHEBI:17368"/>
        <dbReference type="ChEBI" id="CHEBI:28938"/>
        <dbReference type="EC" id="3.5.4.2"/>
    </reaction>
</comment>
<dbReference type="SUPFAM" id="SSF51338">
    <property type="entry name" value="Composite domain of metallo-dependent hydrolases"/>
    <property type="match status" value="1"/>
</dbReference>
<dbReference type="Gene3D" id="3.20.20.140">
    <property type="entry name" value="Metal-dependent hydrolases"/>
    <property type="match status" value="1"/>
</dbReference>
<dbReference type="PANTHER" id="PTHR11113">
    <property type="entry name" value="N-ACETYLGLUCOSAMINE-6-PHOSPHATE DEACETYLASE"/>
    <property type="match status" value="1"/>
</dbReference>
<comment type="cofactor">
    <cofactor evidence="6">
        <name>Mn(2+)</name>
        <dbReference type="ChEBI" id="CHEBI:29035"/>
    </cofactor>
</comment>
<evidence type="ECO:0000256" key="3">
    <source>
        <dbReference type="ARBA" id="ARBA00022801"/>
    </source>
</evidence>
<reference evidence="9 10" key="1">
    <citation type="submission" date="2019-03" db="EMBL/GenBank/DDBJ databases">
        <title>Freshwater and sediment microbial communities from various areas in North America, analyzing microbe dynamics in response to fracking.</title>
        <authorList>
            <person name="Lamendella R."/>
        </authorList>
    </citation>
    <scope>NUCLEOTIDE SEQUENCE [LARGE SCALE GENOMIC DNA]</scope>
    <source>
        <strain evidence="9 10">175.2</strain>
    </source>
</reference>
<dbReference type="InterPro" id="IPR006680">
    <property type="entry name" value="Amidohydro-rel"/>
</dbReference>
<comment type="similarity">
    <text evidence="1 6">Belongs to the metallo-dependent hydrolases superfamily. Adenine deaminase family.</text>
</comment>
<organism evidence="9 10">
    <name type="scientific">Martelella mediterranea</name>
    <dbReference type="NCBI Taxonomy" id="293089"/>
    <lineage>
        <taxon>Bacteria</taxon>
        <taxon>Pseudomonadati</taxon>
        <taxon>Pseudomonadota</taxon>
        <taxon>Alphaproteobacteria</taxon>
        <taxon>Hyphomicrobiales</taxon>
        <taxon>Aurantimonadaceae</taxon>
        <taxon>Martelella</taxon>
    </lineage>
</organism>
<dbReference type="HAMAP" id="MF_01518">
    <property type="entry name" value="Adenine_deamin"/>
    <property type="match status" value="1"/>
</dbReference>
<evidence type="ECO:0000256" key="5">
    <source>
        <dbReference type="ARBA" id="ARBA00047720"/>
    </source>
</evidence>
<feature type="domain" description="Amidohydrolase-related" evidence="7">
    <location>
        <begin position="82"/>
        <end position="367"/>
    </location>
</feature>
<dbReference type="GO" id="GO:0000034">
    <property type="term" value="F:adenine deaminase activity"/>
    <property type="evidence" value="ECO:0007669"/>
    <property type="project" value="UniProtKB-UniRule"/>
</dbReference>
<dbReference type="EC" id="3.5.4.2" evidence="2 6"/>
<sequence length="600" mass="64577">MSTLTRFSVSPLSSMTRRLADVASGRAEPDLVITGARALSTYSERTLDNREFWISGGRIAAMHPAGRYQGSAAKRYDAKGGIIAPGLVDPHIHIESSMVTACAYAEAALLNGTTTIFCDSHEIGNVMDVAGVEAMLEDARQAPLSIFLTVPSTVPATSPEMETAGGDLTPEKIAEIFDRWPEALALGEKMDFVPVAMSDERSHAIIAESLKRGRPVSGHVYGREFVAAYAAGGVTDTHEAIDHEIANDLMEAGVWLFLRGGPPTTPWHSLPEAIKAITELGASHKRVAVCTDDRDADDLLIFGQDWVTRQAIKAGMSPEQAWSMGSLHGATRFGLGDEIGGLGGGRRADLVLLDDDLKPVNTWYGGELVVENSKVTPILDAALEKPYRYPEAAYHTVKLPDAVKLTPALPTVSVKAHCIRTEMPGITLVHETIDLTPENDWQEHFDKHGLCFVSVIERHEKSAGNVAHGLLSNFNLKKGAVASSVGHDSHNIIIAGTNEADMQVALRALEKTQGGVCVVDEGKVTAMVELPIAGLLSDKRVHAVAEEVKALKAEWAKAGCAIPYMGFNLIPLSVIPEIRITDKGLVLVPQMEIVELFETL</sequence>
<dbReference type="PANTHER" id="PTHR11113:SF2">
    <property type="entry name" value="ADENINE DEAMINASE"/>
    <property type="match status" value="1"/>
</dbReference>
<evidence type="ECO:0000313" key="10">
    <source>
        <dbReference type="Proteomes" id="UP000295097"/>
    </source>
</evidence>
<name>A0A4R3NW04_9HYPH</name>
<proteinExistence type="inferred from homology"/>
<evidence type="ECO:0000256" key="6">
    <source>
        <dbReference type="HAMAP-Rule" id="MF_01518"/>
    </source>
</evidence>
<evidence type="ECO:0000256" key="4">
    <source>
        <dbReference type="ARBA" id="ARBA00023211"/>
    </source>
</evidence>
<dbReference type="OrthoDB" id="9775607at2"/>
<dbReference type="Pfam" id="PF01979">
    <property type="entry name" value="Amidohydro_1"/>
    <property type="match status" value="1"/>
</dbReference>
<dbReference type="InterPro" id="IPR006679">
    <property type="entry name" value="Adenine_deam"/>
</dbReference>
<gene>
    <name evidence="6" type="primary">ade</name>
    <name evidence="9" type="ORF">EDC90_1002149</name>
</gene>
<keyword evidence="3 6" id="KW-0378">Hydrolase</keyword>
<dbReference type="InterPro" id="IPR011059">
    <property type="entry name" value="Metal-dep_hydrolase_composite"/>
</dbReference>
<dbReference type="InterPro" id="IPR026912">
    <property type="entry name" value="Adenine_deam_C"/>
</dbReference>
<comment type="caution">
    <text evidence="9">The sequence shown here is derived from an EMBL/GenBank/DDBJ whole genome shotgun (WGS) entry which is preliminary data.</text>
</comment>